<feature type="domain" description="Rho-GAP" evidence="2">
    <location>
        <begin position="160"/>
        <end position="452"/>
    </location>
</feature>
<dbReference type="SMART" id="SM00324">
    <property type="entry name" value="RhoGAP"/>
    <property type="match status" value="1"/>
</dbReference>
<feature type="compositionally biased region" description="Basic and acidic residues" evidence="1">
    <location>
        <begin position="42"/>
        <end position="55"/>
    </location>
</feature>
<dbReference type="PANTHER" id="PTHR45876:SF8">
    <property type="entry name" value="FI04035P"/>
    <property type="match status" value="1"/>
</dbReference>
<dbReference type="PANTHER" id="PTHR45876">
    <property type="entry name" value="FI04035P"/>
    <property type="match status" value="1"/>
</dbReference>
<feature type="compositionally biased region" description="Low complexity" evidence="1">
    <location>
        <begin position="128"/>
        <end position="137"/>
    </location>
</feature>
<organism evidence="3 4">
    <name type="scientific">Pichia inconspicua</name>
    <dbReference type="NCBI Taxonomy" id="52247"/>
    <lineage>
        <taxon>Eukaryota</taxon>
        <taxon>Fungi</taxon>
        <taxon>Dikarya</taxon>
        <taxon>Ascomycota</taxon>
        <taxon>Saccharomycotina</taxon>
        <taxon>Pichiomycetes</taxon>
        <taxon>Pichiales</taxon>
        <taxon>Pichiaceae</taxon>
        <taxon>Pichia</taxon>
    </lineage>
</organism>
<gene>
    <name evidence="3" type="ORF">CANINC_004713</name>
</gene>
<dbReference type="SUPFAM" id="SSF48350">
    <property type="entry name" value="GTPase activation domain, GAP"/>
    <property type="match status" value="1"/>
</dbReference>
<sequence>MSASAVSVSVYPNPKAPDVHLQNAHSAHTPKTTTSITTSKIRCKDPKITDTESVKSKQSRRRSISAFTFHSNTSFDQQKRRSFSNTRNSISVSTTPGSNVTMMNPLYGIEKRRSLSNNKPKGTSGTRFFSSPQFSSSTPNLSPKQTKYLDNELKLSHCSVSIENIVLIIPTIIQKCCNYILSNPHVEGLFRMNGSIKQIKIIELELSKNLESYDFTSDPSTSVHDVAVVLKRWISKLDDGLLTPMVIDTLTMNQRRLFDEELFSDLDDNDEKTDEAFSELTSNNNNENISNTPNLLLADFNALESITKTDSLVENNDLGDVNIDNSIVDMTNSIDLINSPLKTDSINTPERHRPYLYDYNSPYSSSLIKLPIENLHLVLFILHFLNTLSQPQISNITKMHSNNLAKVFQLNFFKSVDLTFGTKSFSTEDLKSSYSNNEQLLTNLIDNIPIILKDVSNFISNEKCQMESILNNTTATSTFMQNTFSNYILSKKKNSSNSSIALSDNLPKSVSRTKDLNQVLEPCVEGGSAPSTAVINQTEIIDGTIHNIDTPGETVPHSENTSRKDSVSSTKRHTKRKSVFNFFNRKSSIASDSIASYNSEQTTVDSVDLPNSDNIHQPLKSLNTIIDIPSPIPTEDLSNQQQQQQSNNGSKLTSKRFSFFKFKK</sequence>
<evidence type="ECO:0000313" key="3">
    <source>
        <dbReference type="EMBL" id="TID15042.1"/>
    </source>
</evidence>
<dbReference type="PROSITE" id="PS50238">
    <property type="entry name" value="RHOGAP"/>
    <property type="match status" value="1"/>
</dbReference>
<feature type="compositionally biased region" description="Polar residues" evidence="1">
    <location>
        <begin position="115"/>
        <end position="127"/>
    </location>
</feature>
<feature type="region of interest" description="Disordered" evidence="1">
    <location>
        <begin position="1"/>
        <end position="143"/>
    </location>
</feature>
<keyword evidence="4" id="KW-1185">Reference proteome</keyword>
<dbReference type="STRING" id="52247.A0A4T0WW12"/>
<accession>A0A4T0WW12</accession>
<feature type="region of interest" description="Disordered" evidence="1">
    <location>
        <begin position="630"/>
        <end position="656"/>
    </location>
</feature>
<feature type="compositionally biased region" description="Low complexity" evidence="1">
    <location>
        <begin position="31"/>
        <end position="40"/>
    </location>
</feature>
<dbReference type="GO" id="GO:0005096">
    <property type="term" value="F:GTPase activator activity"/>
    <property type="evidence" value="ECO:0007669"/>
    <property type="project" value="TreeGrafter"/>
</dbReference>
<feature type="compositionally biased region" description="Polar residues" evidence="1">
    <location>
        <begin position="65"/>
        <end position="76"/>
    </location>
</feature>
<evidence type="ECO:0000256" key="1">
    <source>
        <dbReference type="SAM" id="MobiDB-lite"/>
    </source>
</evidence>
<feature type="region of interest" description="Disordered" evidence="1">
    <location>
        <begin position="550"/>
        <end position="572"/>
    </location>
</feature>
<dbReference type="InterPro" id="IPR000198">
    <property type="entry name" value="RhoGAP_dom"/>
</dbReference>
<dbReference type="Proteomes" id="UP000307173">
    <property type="component" value="Unassembled WGS sequence"/>
</dbReference>
<dbReference type="EMBL" id="SELW01000657">
    <property type="protein sequence ID" value="TID15042.1"/>
    <property type="molecule type" value="Genomic_DNA"/>
</dbReference>
<dbReference type="Gene3D" id="1.10.555.10">
    <property type="entry name" value="Rho GTPase activation protein"/>
    <property type="match status" value="1"/>
</dbReference>
<dbReference type="Pfam" id="PF00620">
    <property type="entry name" value="RhoGAP"/>
    <property type="match status" value="2"/>
</dbReference>
<feature type="compositionally biased region" description="Low complexity" evidence="1">
    <location>
        <begin position="638"/>
        <end position="648"/>
    </location>
</feature>
<proteinExistence type="predicted"/>
<name>A0A4T0WW12_9ASCO</name>
<dbReference type="CDD" id="cd00159">
    <property type="entry name" value="RhoGAP"/>
    <property type="match status" value="1"/>
</dbReference>
<dbReference type="GO" id="GO:0007165">
    <property type="term" value="P:signal transduction"/>
    <property type="evidence" value="ECO:0007669"/>
    <property type="project" value="InterPro"/>
</dbReference>
<dbReference type="OrthoDB" id="3196451at2759"/>
<dbReference type="GO" id="GO:0005737">
    <property type="term" value="C:cytoplasm"/>
    <property type="evidence" value="ECO:0007669"/>
    <property type="project" value="TreeGrafter"/>
</dbReference>
<dbReference type="InterPro" id="IPR008936">
    <property type="entry name" value="Rho_GTPase_activation_prot"/>
</dbReference>
<evidence type="ECO:0000313" key="4">
    <source>
        <dbReference type="Proteomes" id="UP000307173"/>
    </source>
</evidence>
<evidence type="ECO:0000259" key="2">
    <source>
        <dbReference type="PROSITE" id="PS50238"/>
    </source>
</evidence>
<feature type="compositionally biased region" description="Polar residues" evidence="1">
    <location>
        <begin position="83"/>
        <end position="102"/>
    </location>
</feature>
<dbReference type="AlphaFoldDB" id="A0A4T0WW12"/>
<reference evidence="3 4" key="1">
    <citation type="journal article" date="2019" name="Front. Genet.">
        <title>Whole-Genome Sequencing of the Opportunistic Yeast Pathogen Candida inconspicua Uncovers Its Hybrid Origin.</title>
        <authorList>
            <person name="Mixao V."/>
            <person name="Hansen A.P."/>
            <person name="Saus E."/>
            <person name="Boekhout T."/>
            <person name="Lass-Florl C."/>
            <person name="Gabaldon T."/>
        </authorList>
    </citation>
    <scope>NUCLEOTIDE SEQUENCE [LARGE SCALE GENOMIC DNA]</scope>
    <source>
        <strain evidence="3 4">CBS 180</strain>
    </source>
</reference>
<protein>
    <recommendedName>
        <fullName evidence="2">Rho-GAP domain-containing protein</fullName>
    </recommendedName>
</protein>
<comment type="caution">
    <text evidence="3">The sequence shown here is derived from an EMBL/GenBank/DDBJ whole genome shotgun (WGS) entry which is preliminary data.</text>
</comment>